<dbReference type="EMBL" id="CP101717">
    <property type="protein sequence ID" value="WLD56901.1"/>
    <property type="molecule type" value="Genomic_DNA"/>
</dbReference>
<dbReference type="Pfam" id="PF07102">
    <property type="entry name" value="YbcO"/>
    <property type="match status" value="1"/>
</dbReference>
<dbReference type="Gene3D" id="3.30.50.20">
    <property type="entry name" value="prophage-derive protein ybcO"/>
    <property type="match status" value="1"/>
</dbReference>
<accession>A0AB38YC12</accession>
<dbReference type="InterPro" id="IPR010774">
    <property type="entry name" value="YbcO"/>
</dbReference>
<dbReference type="AlphaFoldDB" id="A0AB38YC12"/>
<reference evidence="1" key="1">
    <citation type="submission" date="2022-07" db="EMBL/GenBank/DDBJ databases">
        <title>Complete genome sequence of Salinispirillum sp. LH10-3-1 capable of multiple carbohydrate inversion isolated from a soda lake.</title>
        <authorList>
            <person name="Liu J."/>
            <person name="Zhai Y."/>
            <person name="Zhang H."/>
            <person name="Yang H."/>
            <person name="Qu J."/>
            <person name="Li J."/>
        </authorList>
    </citation>
    <scope>NUCLEOTIDE SEQUENCE</scope>
    <source>
        <strain evidence="1">LH 10-3-1</strain>
    </source>
</reference>
<evidence type="ECO:0000313" key="1">
    <source>
        <dbReference type="EMBL" id="WLD56901.1"/>
    </source>
</evidence>
<dbReference type="RefSeq" id="WP_304994186.1">
    <property type="nucleotide sequence ID" value="NZ_CP101717.1"/>
</dbReference>
<proteinExistence type="predicted"/>
<organism evidence="1">
    <name type="scientific">Salinispirillum sp. LH 10-3-1</name>
    <dbReference type="NCBI Taxonomy" id="2952525"/>
    <lineage>
        <taxon>Bacteria</taxon>
        <taxon>Pseudomonadati</taxon>
        <taxon>Pseudomonadota</taxon>
        <taxon>Gammaproteobacteria</taxon>
        <taxon>Oceanospirillales</taxon>
        <taxon>Saccharospirillaceae</taxon>
        <taxon>Salinispirillum</taxon>
    </lineage>
</organism>
<sequence length="101" mass="11310">MKIVSKKLRNSARGQDCTLNIAGVCNYNPETVVLAHLPDESKGMGTKADDISACFACSACHDYIDGRAGGKMALQDTEWYMRRAMVRTWRVWVESKLLLIK</sequence>
<gene>
    <name evidence="1" type="ORF">NFC81_09170</name>
</gene>
<protein>
    <submittedName>
        <fullName evidence="1">DUF1364 domain-containing protein</fullName>
    </submittedName>
</protein>
<name>A0AB38YC12_9GAMM</name>